<protein>
    <submittedName>
        <fullName evidence="1">Uncharacterized protein</fullName>
    </submittedName>
</protein>
<gene>
    <name evidence="1" type="ORF">A9X01_15210</name>
</gene>
<evidence type="ECO:0000313" key="1">
    <source>
        <dbReference type="EMBL" id="OBI88565.1"/>
    </source>
</evidence>
<dbReference type="EMBL" id="LZKQ01000071">
    <property type="protein sequence ID" value="OBI88565.1"/>
    <property type="molecule type" value="Genomic_DNA"/>
</dbReference>
<dbReference type="Proteomes" id="UP000093795">
    <property type="component" value="Unassembled WGS sequence"/>
</dbReference>
<sequence>MKSTSDTSMTNGPAGVAVAAASVTSRCQVCSLHASISPPAWMITASPRRSVIARSVLHGSPSS</sequence>
<organism evidence="1 2">
    <name type="scientific">Mycobacterium asiaticum</name>
    <dbReference type="NCBI Taxonomy" id="1790"/>
    <lineage>
        <taxon>Bacteria</taxon>
        <taxon>Bacillati</taxon>
        <taxon>Actinomycetota</taxon>
        <taxon>Actinomycetes</taxon>
        <taxon>Mycobacteriales</taxon>
        <taxon>Mycobacteriaceae</taxon>
        <taxon>Mycobacterium</taxon>
    </lineage>
</organism>
<dbReference type="AlphaFoldDB" id="A0A1A3CNS4"/>
<accession>A0A1A3CNS4</accession>
<name>A0A1A3CNS4_MYCAS</name>
<reference evidence="1 2" key="1">
    <citation type="submission" date="2016-06" db="EMBL/GenBank/DDBJ databases">
        <authorList>
            <person name="Kjaerup R.B."/>
            <person name="Dalgaard T.S."/>
            <person name="Juul-Madsen H.R."/>
        </authorList>
    </citation>
    <scope>NUCLEOTIDE SEQUENCE [LARGE SCALE GENOMIC DNA]</scope>
    <source>
        <strain evidence="1 2">1081914.2</strain>
    </source>
</reference>
<evidence type="ECO:0000313" key="2">
    <source>
        <dbReference type="Proteomes" id="UP000093795"/>
    </source>
</evidence>
<proteinExistence type="predicted"/>
<comment type="caution">
    <text evidence="1">The sequence shown here is derived from an EMBL/GenBank/DDBJ whole genome shotgun (WGS) entry which is preliminary data.</text>
</comment>